<dbReference type="SUPFAM" id="SSF50715">
    <property type="entry name" value="Ribosomal protein L25-like"/>
    <property type="match status" value="1"/>
</dbReference>
<dbReference type="SUPFAM" id="SSF52374">
    <property type="entry name" value="Nucleotidylyl transferase"/>
    <property type="match status" value="1"/>
</dbReference>
<organism evidence="23 24">
    <name type="scientific">Sinocyclocheilus grahami</name>
    <name type="common">Dianchi golden-line fish</name>
    <name type="synonym">Barbus grahami</name>
    <dbReference type="NCBI Taxonomy" id="75366"/>
    <lineage>
        <taxon>Eukaryota</taxon>
        <taxon>Metazoa</taxon>
        <taxon>Chordata</taxon>
        <taxon>Craniata</taxon>
        <taxon>Vertebrata</taxon>
        <taxon>Euteleostomi</taxon>
        <taxon>Actinopterygii</taxon>
        <taxon>Neopterygii</taxon>
        <taxon>Teleostei</taxon>
        <taxon>Ostariophysi</taxon>
        <taxon>Cypriniformes</taxon>
        <taxon>Cyprinidae</taxon>
        <taxon>Cyprininae</taxon>
        <taxon>Sinocyclocheilus</taxon>
    </lineage>
</organism>
<keyword evidence="9 17" id="KW-0648">Protein biosynthesis</keyword>
<proteinExistence type="inferred from homology"/>
<dbReference type="InterPro" id="IPR011035">
    <property type="entry name" value="Ribosomal_bL25/Gln-tRNA_synth"/>
</dbReference>
<dbReference type="FunFam" id="1.10.8.1290:FF:000001">
    <property type="entry name" value="Glutamine--tRNA ligase"/>
    <property type="match status" value="1"/>
</dbReference>
<dbReference type="GO" id="GO:0006425">
    <property type="term" value="P:glutaminyl-tRNA aminoacylation"/>
    <property type="evidence" value="ECO:0007669"/>
    <property type="project" value="InterPro"/>
</dbReference>
<dbReference type="InterPro" id="IPR020058">
    <property type="entry name" value="Glu/Gln-tRNA-synth_Ib_cat-dom"/>
</dbReference>
<dbReference type="FunFam" id="2.40.240.10:FF:000006">
    <property type="entry name" value="Putative glutamine--tRNA ligase"/>
    <property type="match status" value="1"/>
</dbReference>
<keyword evidence="24" id="KW-1185">Reference proteome</keyword>
<dbReference type="Pfam" id="PF04557">
    <property type="entry name" value="tRNA_synt_1c_R2"/>
    <property type="match status" value="1"/>
</dbReference>
<name>A0A672JXY4_SINGR</name>
<reference evidence="23" key="2">
    <citation type="submission" date="2025-09" db="UniProtKB">
        <authorList>
            <consortium name="Ensembl"/>
        </authorList>
    </citation>
    <scope>IDENTIFICATION</scope>
</reference>
<feature type="domain" description="Glutaminyl-tRNA synthetase class Ib non-specific RNA-binding" evidence="21">
    <location>
        <begin position="3"/>
        <end position="126"/>
    </location>
</feature>
<evidence type="ECO:0000259" key="18">
    <source>
        <dbReference type="Pfam" id="PF00749"/>
    </source>
</evidence>
<keyword evidence="4" id="KW-0963">Cytoplasm</keyword>
<keyword evidence="7 17" id="KW-0547">Nucleotide-binding</keyword>
<evidence type="ECO:0000256" key="17">
    <source>
        <dbReference type="RuleBase" id="RU363037"/>
    </source>
</evidence>
<dbReference type="NCBIfam" id="TIGR00440">
    <property type="entry name" value="glnS"/>
    <property type="match status" value="1"/>
</dbReference>
<feature type="domain" description="Glutaminyl-tRNA synthetase class Ib non-specific RNA-binding" evidence="20">
    <location>
        <begin position="152"/>
        <end position="193"/>
    </location>
</feature>
<protein>
    <recommendedName>
        <fullName evidence="16">Glutamine--tRNA ligase</fullName>
        <ecNumber evidence="3">6.1.1.18</ecNumber>
    </recommendedName>
    <alternativeName>
        <fullName evidence="12">Glutaminyl-tRNA synthetase</fullName>
    </alternativeName>
</protein>
<keyword evidence="5" id="KW-0597">Phosphoprotein</keyword>
<evidence type="ECO:0000256" key="11">
    <source>
        <dbReference type="ARBA" id="ARBA00023146"/>
    </source>
</evidence>
<dbReference type="PANTHER" id="PTHR43097:SF4">
    <property type="entry name" value="GLUTAMINE--TRNA LIGASE"/>
    <property type="match status" value="1"/>
</dbReference>
<evidence type="ECO:0000256" key="7">
    <source>
        <dbReference type="ARBA" id="ARBA00022741"/>
    </source>
</evidence>
<dbReference type="InterPro" id="IPR042558">
    <property type="entry name" value="Gln-tRNA-synth_Ib_RNA-bd_N_1"/>
</dbReference>
<dbReference type="InterPro" id="IPR050132">
    <property type="entry name" value="Gln/Glu-tRNA_Ligase"/>
</dbReference>
<evidence type="ECO:0000256" key="16">
    <source>
        <dbReference type="ARBA" id="ARBA00073804"/>
    </source>
</evidence>
<accession>A0A672JXY4</accession>
<dbReference type="InterPro" id="IPR020059">
    <property type="entry name" value="Glu/Gln-tRNA-synth_Ib_codon-bd"/>
</dbReference>
<gene>
    <name evidence="23" type="primary">LOC107594979</name>
</gene>
<evidence type="ECO:0000256" key="4">
    <source>
        <dbReference type="ARBA" id="ARBA00022490"/>
    </source>
</evidence>
<dbReference type="GO" id="GO:0017101">
    <property type="term" value="C:aminoacyl-tRNA synthetase multienzyme complex"/>
    <property type="evidence" value="ECO:0007669"/>
    <property type="project" value="TreeGrafter"/>
</dbReference>
<evidence type="ECO:0000256" key="10">
    <source>
        <dbReference type="ARBA" id="ARBA00022990"/>
    </source>
</evidence>
<reference evidence="23" key="1">
    <citation type="submission" date="2025-08" db="UniProtKB">
        <authorList>
            <consortium name="Ensembl"/>
        </authorList>
    </citation>
    <scope>IDENTIFICATION</scope>
</reference>
<dbReference type="Proteomes" id="UP000472262">
    <property type="component" value="Unassembled WGS sequence"/>
</dbReference>
<evidence type="ECO:0000256" key="2">
    <source>
        <dbReference type="ARBA" id="ARBA00005594"/>
    </source>
</evidence>
<evidence type="ECO:0000256" key="6">
    <source>
        <dbReference type="ARBA" id="ARBA00022598"/>
    </source>
</evidence>
<evidence type="ECO:0000256" key="1">
    <source>
        <dbReference type="ARBA" id="ARBA00004514"/>
    </source>
</evidence>
<evidence type="ECO:0000256" key="9">
    <source>
        <dbReference type="ARBA" id="ARBA00022917"/>
    </source>
</evidence>
<evidence type="ECO:0000259" key="19">
    <source>
        <dbReference type="Pfam" id="PF03950"/>
    </source>
</evidence>
<feature type="domain" description="Glutamyl/glutaminyl-tRNA synthetase class Ib catalytic" evidence="18">
    <location>
        <begin position="203"/>
        <end position="424"/>
    </location>
</feature>
<dbReference type="Pfam" id="PF20974">
    <property type="entry name" value="tRNA-synt_1c_C2"/>
    <property type="match status" value="1"/>
</dbReference>
<dbReference type="Pfam" id="PF00749">
    <property type="entry name" value="tRNA-synt_1c"/>
    <property type="match status" value="1"/>
</dbReference>
<dbReference type="InterPro" id="IPR049437">
    <property type="entry name" value="tRNA-synt_1c_C2"/>
</dbReference>
<evidence type="ECO:0000313" key="24">
    <source>
        <dbReference type="Proteomes" id="UP000472262"/>
    </source>
</evidence>
<dbReference type="InterPro" id="IPR014729">
    <property type="entry name" value="Rossmann-like_a/b/a_fold"/>
</dbReference>
<evidence type="ECO:0000256" key="3">
    <source>
        <dbReference type="ARBA" id="ARBA00012836"/>
    </source>
</evidence>
<dbReference type="InterPro" id="IPR007639">
    <property type="entry name" value="Gln-tRNA-synth_Ib_RNA-bd_N"/>
</dbReference>
<comment type="similarity">
    <text evidence="2 17">Belongs to the class-I aminoacyl-tRNA synthetase family.</text>
</comment>
<dbReference type="InterPro" id="IPR004514">
    <property type="entry name" value="Gln-tRNA-synth"/>
</dbReference>
<evidence type="ECO:0000256" key="14">
    <source>
        <dbReference type="ARBA" id="ARBA00058106"/>
    </source>
</evidence>
<dbReference type="GO" id="GO:0004819">
    <property type="term" value="F:glutamine-tRNA ligase activity"/>
    <property type="evidence" value="ECO:0007669"/>
    <property type="project" value="UniProtKB-EC"/>
</dbReference>
<evidence type="ECO:0000259" key="22">
    <source>
        <dbReference type="Pfam" id="PF20974"/>
    </source>
</evidence>
<dbReference type="InterPro" id="IPR020056">
    <property type="entry name" value="Rbsml_bL25/Gln-tRNA_synth_N"/>
</dbReference>
<comment type="subcellular location">
    <subcellularLocation>
        <location evidence="1">Cytoplasm</location>
        <location evidence="1">Cytosol</location>
    </subcellularLocation>
</comment>
<comment type="function">
    <text evidence="14">Glutamine--tRNA ligase. Plays a critical role in brain development.</text>
</comment>
<comment type="catalytic activity">
    <reaction evidence="13">
        <text>tRNA(Gln) + L-glutamine + ATP = L-glutaminyl-tRNA(Gln) + AMP + diphosphate</text>
        <dbReference type="Rhea" id="RHEA:20121"/>
        <dbReference type="Rhea" id="RHEA-COMP:9662"/>
        <dbReference type="Rhea" id="RHEA-COMP:9681"/>
        <dbReference type="ChEBI" id="CHEBI:30616"/>
        <dbReference type="ChEBI" id="CHEBI:33019"/>
        <dbReference type="ChEBI" id="CHEBI:58359"/>
        <dbReference type="ChEBI" id="CHEBI:78442"/>
        <dbReference type="ChEBI" id="CHEBI:78521"/>
        <dbReference type="ChEBI" id="CHEBI:456215"/>
        <dbReference type="EC" id="6.1.1.18"/>
    </reaction>
</comment>
<feature type="domain" description="tRNA synthetases class I (E and Q) anti-codon binding" evidence="22">
    <location>
        <begin position="537"/>
        <end position="612"/>
    </location>
</feature>
<keyword evidence="11 17" id="KW-0030">Aminoacyl-tRNA synthetase</keyword>
<dbReference type="Gene3D" id="2.40.240.10">
    <property type="entry name" value="Ribosomal Protein L25, Chain P"/>
    <property type="match status" value="2"/>
</dbReference>
<evidence type="ECO:0000259" key="20">
    <source>
        <dbReference type="Pfam" id="PF04557"/>
    </source>
</evidence>
<evidence type="ECO:0000259" key="21">
    <source>
        <dbReference type="Pfam" id="PF04558"/>
    </source>
</evidence>
<dbReference type="GO" id="GO:0005829">
    <property type="term" value="C:cytosol"/>
    <property type="evidence" value="ECO:0007669"/>
    <property type="project" value="UniProtKB-SubCell"/>
</dbReference>
<dbReference type="PANTHER" id="PTHR43097">
    <property type="entry name" value="GLUTAMINE-TRNA LIGASE"/>
    <property type="match status" value="1"/>
</dbReference>
<evidence type="ECO:0000313" key="23">
    <source>
        <dbReference type="Ensembl" id="ENSSGRP00000002842.1"/>
    </source>
</evidence>
<evidence type="ECO:0000256" key="13">
    <source>
        <dbReference type="ARBA" id="ARBA00048270"/>
    </source>
</evidence>
<feature type="domain" description="Glutamyl/glutaminyl-tRNA synthetase class Ib anti-codon binding" evidence="19">
    <location>
        <begin position="428"/>
        <end position="524"/>
    </location>
</feature>
<evidence type="ECO:0000256" key="8">
    <source>
        <dbReference type="ARBA" id="ARBA00022840"/>
    </source>
</evidence>
<keyword evidence="8 17" id="KW-0067">ATP-binding</keyword>
<evidence type="ECO:0000256" key="12">
    <source>
        <dbReference type="ARBA" id="ARBA00030466"/>
    </source>
</evidence>
<dbReference type="Gene3D" id="3.40.50.620">
    <property type="entry name" value="HUPs"/>
    <property type="match status" value="1"/>
</dbReference>
<dbReference type="EC" id="6.1.1.18" evidence="3"/>
<evidence type="ECO:0000256" key="15">
    <source>
        <dbReference type="ARBA" id="ARBA00062609"/>
    </source>
</evidence>
<evidence type="ECO:0000256" key="5">
    <source>
        <dbReference type="ARBA" id="ARBA00022553"/>
    </source>
</evidence>
<dbReference type="Pfam" id="PF04558">
    <property type="entry name" value="tRNA_synt_1c_R1"/>
    <property type="match status" value="1"/>
</dbReference>
<keyword evidence="6 17" id="KW-0436">Ligase</keyword>
<sequence length="639" mass="72727">MADAVSIFMSIGLSEQKAKETLKNEALSSTLKRAIEQAQGLLGSASIDKTAGTLLYNMVTRLKDSNRLSFLTEYIITRKITSELQLSAALDFIKSHPQENLDRLEFEAACGVGVMVTPEQIEDAVRFFEVDRSNLEPKLFLHKIYFLFVGEANTEGKSLMEQLRGEALKFHKPGENYKTEGYVVTSNTMNLLKKHLEETGGQLLYDLAVDLIRRGHAYVCHQRGEELKGHNVPPSPWRERPLEESLLLFDRMRKGMFAEGEVTLRMKMVMEDGKMDPVAYRIKYTPHHRTGDTWCIYPTYDYTHCLCDSIENITHSLCTKEFQSRRSSYFWLCNALDLYCPVQWEYGRLNLTYTVVSKRKIIKLVETGIVRDWDDPRLFTLTALRRRGFPSQAINNFCARVGVTVAQTTMEPHLLEACVREVLNDTTPRAMAILEPLKVTITNLPTNKEVRVPDFPANEAKGSHVVPFSKTIFIEQSDFREVMEKGYKRLTSDQPVGLRHAGYVISVQRVIKDGCGKVCELEVSCASSDSVEKPKAFIHWVSDPLRCEVRLYERLFLHKNPEDPAEVPAGFLSDINPNSLTVIESALVDRSVGKAKVFDKFQFERVGYFSLDPDSTSEKCDVASKYNIQIVLNIRHALF</sequence>
<dbReference type="GO" id="GO:0005524">
    <property type="term" value="F:ATP binding"/>
    <property type="evidence" value="ECO:0007669"/>
    <property type="project" value="UniProtKB-KW"/>
</dbReference>
<dbReference type="Pfam" id="PF03950">
    <property type="entry name" value="tRNA-synt_1c_C"/>
    <property type="match status" value="1"/>
</dbReference>
<comment type="subunit">
    <text evidence="15">Monomer. Part of a multisubunit complex that groups tRNA ligases for Arg (RARS1), Asp (DARS1), Gln (QARS1), Ile (IARS1), Leu (LARS1), Lys (KARS1), Met (MARS1) the bifunctional ligase for Glu and Pro (EPRS1) and the auxiliary subunits AIMP1/p43, AIMP2/p38 and EEF1E1/p18. Interacts with RARS1. Part of a complex composed of RARS1, QARS1 and AIMP1.</text>
</comment>
<dbReference type="FunFam" id="2.40.240.10:FF:000008">
    <property type="entry name" value="probable glutamine--tRNA ligase"/>
    <property type="match status" value="1"/>
</dbReference>
<dbReference type="Gene3D" id="1.10.8.1290">
    <property type="entry name" value="Glutaminyl-tRNA synthetase, non-specific RNA binding region part 1, domain 1"/>
    <property type="match status" value="1"/>
</dbReference>
<dbReference type="InterPro" id="IPR007638">
    <property type="entry name" value="Gln-tRNA-synth_Ib_RNA-bd_2"/>
</dbReference>
<dbReference type="AlphaFoldDB" id="A0A672JXY4"/>
<dbReference type="Ensembl" id="ENSSGRT00000003104.1">
    <property type="protein sequence ID" value="ENSSGRP00000002842.1"/>
    <property type="gene ID" value="ENSSGRG00000001806.1"/>
</dbReference>
<keyword evidence="10" id="KW-0007">Acetylation</keyword>